<evidence type="ECO:0000313" key="3">
    <source>
        <dbReference type="Proteomes" id="UP000554837"/>
    </source>
</evidence>
<reference evidence="2 3" key="1">
    <citation type="submission" date="2020-08" db="EMBL/GenBank/DDBJ databases">
        <title>Genomic Encyclopedia of Type Strains, Phase IV (KMG-IV): sequencing the most valuable type-strain genomes for metagenomic binning, comparative biology and taxonomic classification.</title>
        <authorList>
            <person name="Goeker M."/>
        </authorList>
    </citation>
    <scope>NUCLEOTIDE SEQUENCE [LARGE SCALE GENOMIC DNA]</scope>
    <source>
        <strain evidence="2 3">DSM 23958</strain>
    </source>
</reference>
<feature type="region of interest" description="Disordered" evidence="1">
    <location>
        <begin position="41"/>
        <end position="65"/>
    </location>
</feature>
<keyword evidence="3" id="KW-1185">Reference proteome</keyword>
<dbReference type="RefSeq" id="WP_138855452.1">
    <property type="nucleotide sequence ID" value="NZ_CP040709.1"/>
</dbReference>
<comment type="caution">
    <text evidence="2">The sequence shown here is derived from an EMBL/GenBank/DDBJ whole genome shotgun (WGS) entry which is preliminary data.</text>
</comment>
<dbReference type="EMBL" id="JACHHO010000010">
    <property type="protein sequence ID" value="MBB5206336.1"/>
    <property type="molecule type" value="Genomic_DNA"/>
</dbReference>
<evidence type="ECO:0000256" key="1">
    <source>
        <dbReference type="SAM" id="MobiDB-lite"/>
    </source>
</evidence>
<dbReference type="AlphaFoldDB" id="A0A840SBF8"/>
<dbReference type="Proteomes" id="UP000554837">
    <property type="component" value="Unassembled WGS sequence"/>
</dbReference>
<protein>
    <submittedName>
        <fullName evidence="2">Uncharacterized protein</fullName>
    </submittedName>
</protein>
<organism evidence="2 3">
    <name type="scientific">Inhella inkyongensis</name>
    <dbReference type="NCBI Taxonomy" id="392593"/>
    <lineage>
        <taxon>Bacteria</taxon>
        <taxon>Pseudomonadati</taxon>
        <taxon>Pseudomonadota</taxon>
        <taxon>Betaproteobacteria</taxon>
        <taxon>Burkholderiales</taxon>
        <taxon>Sphaerotilaceae</taxon>
        <taxon>Inhella</taxon>
    </lineage>
</organism>
<evidence type="ECO:0000313" key="2">
    <source>
        <dbReference type="EMBL" id="MBB5206336.1"/>
    </source>
</evidence>
<name>A0A840SBF8_9BURK</name>
<proteinExistence type="predicted"/>
<gene>
    <name evidence="2" type="ORF">HNQ51_003682</name>
</gene>
<sequence length="81" mass="9209">MQAILTTARANGRPFFTQLLIQLLHRLSRLLDAAAAQLAQHQRPASEAPDLEYRRDPRTGHGVLFENGEPRFTFLQGLERL</sequence>
<dbReference type="OrthoDB" id="9999227at2"/>
<accession>A0A840SBF8</accession>